<protein>
    <submittedName>
        <fullName evidence="4">Putative RING-H2 finger protein ATL71</fullName>
    </submittedName>
</protein>
<keyword evidence="5" id="KW-1185">Reference proteome</keyword>
<dbReference type="InterPro" id="IPR001841">
    <property type="entry name" value="Znf_RING"/>
</dbReference>
<evidence type="ECO:0000313" key="5">
    <source>
        <dbReference type="Proteomes" id="UP000030645"/>
    </source>
</evidence>
<feature type="transmembrane region" description="Helical" evidence="2">
    <location>
        <begin position="15"/>
        <end position="39"/>
    </location>
</feature>
<dbReference type="OrthoDB" id="8062037at2759"/>
<feature type="domain" description="RING-type" evidence="3">
    <location>
        <begin position="105"/>
        <end position="147"/>
    </location>
</feature>
<dbReference type="SUPFAM" id="SSF57850">
    <property type="entry name" value="RING/U-box"/>
    <property type="match status" value="1"/>
</dbReference>
<dbReference type="SMART" id="SM00184">
    <property type="entry name" value="RING"/>
    <property type="match status" value="1"/>
</dbReference>
<dbReference type="PANTHER" id="PTHR46719:SF7">
    <property type="entry name" value="RING-H2 FINGER PROTEIN ATL71-RELATED"/>
    <property type="match status" value="1"/>
</dbReference>
<evidence type="ECO:0000256" key="1">
    <source>
        <dbReference type="PROSITE-ProRule" id="PRU00175"/>
    </source>
</evidence>
<evidence type="ECO:0000256" key="2">
    <source>
        <dbReference type="SAM" id="Phobius"/>
    </source>
</evidence>
<keyword evidence="1" id="KW-0479">Metal-binding</keyword>
<dbReference type="GO" id="GO:0008270">
    <property type="term" value="F:zinc ion binding"/>
    <property type="evidence" value="ECO:0007669"/>
    <property type="project" value="UniProtKB-KW"/>
</dbReference>
<dbReference type="InterPro" id="IPR045899">
    <property type="entry name" value="ATL71-like"/>
</dbReference>
<keyword evidence="2" id="KW-1133">Transmembrane helix</keyword>
<organism evidence="4 5">
    <name type="scientific">Morus notabilis</name>
    <dbReference type="NCBI Taxonomy" id="981085"/>
    <lineage>
        <taxon>Eukaryota</taxon>
        <taxon>Viridiplantae</taxon>
        <taxon>Streptophyta</taxon>
        <taxon>Embryophyta</taxon>
        <taxon>Tracheophyta</taxon>
        <taxon>Spermatophyta</taxon>
        <taxon>Magnoliopsida</taxon>
        <taxon>eudicotyledons</taxon>
        <taxon>Gunneridae</taxon>
        <taxon>Pentapetalae</taxon>
        <taxon>rosids</taxon>
        <taxon>fabids</taxon>
        <taxon>Rosales</taxon>
        <taxon>Moraceae</taxon>
        <taxon>Moreae</taxon>
        <taxon>Morus</taxon>
    </lineage>
</organism>
<keyword evidence="1" id="KW-0862">Zinc</keyword>
<keyword evidence="2" id="KW-0812">Transmembrane</keyword>
<dbReference type="Gene3D" id="3.30.40.10">
    <property type="entry name" value="Zinc/RING finger domain, C3HC4 (zinc finger)"/>
    <property type="match status" value="1"/>
</dbReference>
<evidence type="ECO:0000313" key="4">
    <source>
        <dbReference type="EMBL" id="EXC32755.1"/>
    </source>
</evidence>
<dbReference type="PROSITE" id="PS50089">
    <property type="entry name" value="ZF_RING_2"/>
    <property type="match status" value="1"/>
</dbReference>
<dbReference type="KEGG" id="mnt:21402786"/>
<proteinExistence type="predicted"/>
<dbReference type="InterPro" id="IPR013083">
    <property type="entry name" value="Znf_RING/FYVE/PHD"/>
</dbReference>
<sequence length="165" mass="18307">MDSSDNSSLNDSRHFLLSIEVMVSFIFFIAIMTLIAYCVSLCRTRRLPGVLPHHDTPYEHSFHVESGLNEATLGAFPKLLYSNAKASSKLSSFDGGKYYSSALSCSVCLADYSESDVLRLLPNCGHVFHLKCVDSWLRLHPTCPICRKLPSTPTSPESCKISTRV</sequence>
<reference evidence="5" key="1">
    <citation type="submission" date="2013-01" db="EMBL/GenBank/DDBJ databases">
        <title>Draft Genome Sequence of a Mulberry Tree, Morus notabilis C.K. Schneid.</title>
        <authorList>
            <person name="He N."/>
            <person name="Zhao S."/>
        </authorList>
    </citation>
    <scope>NUCLEOTIDE SEQUENCE</scope>
</reference>
<dbReference type="Proteomes" id="UP000030645">
    <property type="component" value="Unassembled WGS sequence"/>
</dbReference>
<name>W9S9Y6_9ROSA</name>
<dbReference type="EMBL" id="KE346312">
    <property type="protein sequence ID" value="EXC32755.1"/>
    <property type="molecule type" value="Genomic_DNA"/>
</dbReference>
<dbReference type="PANTHER" id="PTHR46719">
    <property type="entry name" value="TRANSCRIPTION FACTOR C2H2 FAMILY-RELATED"/>
    <property type="match status" value="1"/>
</dbReference>
<gene>
    <name evidence="4" type="ORF">L484_019868</name>
</gene>
<evidence type="ECO:0000259" key="3">
    <source>
        <dbReference type="PROSITE" id="PS50089"/>
    </source>
</evidence>
<dbReference type="eggNOG" id="KOG0800">
    <property type="taxonomic scope" value="Eukaryota"/>
</dbReference>
<keyword evidence="1" id="KW-0863">Zinc-finger</keyword>
<dbReference type="AlphaFoldDB" id="W9S9Y6"/>
<accession>W9S9Y6</accession>
<dbReference type="Pfam" id="PF13639">
    <property type="entry name" value="zf-RING_2"/>
    <property type="match status" value="1"/>
</dbReference>
<keyword evidence="2" id="KW-0472">Membrane</keyword>